<dbReference type="Proteomes" id="UP000280549">
    <property type="component" value="Unassembled WGS sequence"/>
</dbReference>
<comment type="caution">
    <text evidence="1">The sequence shown here is derived from an EMBL/GenBank/DDBJ whole genome shotgun (WGS) entry which is preliminary data.</text>
</comment>
<organism evidence="1 2">
    <name type="scientific">Streptococcus sanguinis</name>
    <dbReference type="NCBI Taxonomy" id="1305"/>
    <lineage>
        <taxon>Bacteria</taxon>
        <taxon>Bacillati</taxon>
        <taxon>Bacillota</taxon>
        <taxon>Bacilli</taxon>
        <taxon>Lactobacillales</taxon>
        <taxon>Streptococcaceae</taxon>
        <taxon>Streptococcus</taxon>
    </lineage>
</organism>
<dbReference type="EMBL" id="RJMR01000001">
    <property type="protein sequence ID" value="RSI27167.1"/>
    <property type="molecule type" value="Genomic_DNA"/>
</dbReference>
<dbReference type="SUPFAM" id="SSF52218">
    <property type="entry name" value="Flavoproteins"/>
    <property type="match status" value="1"/>
</dbReference>
<accession>A0ABD7JQJ8</accession>
<gene>
    <name evidence="1" type="ORF">D8881_01845</name>
</gene>
<dbReference type="AlphaFoldDB" id="A0ABD7JQJ8"/>
<proteinExistence type="predicted"/>
<evidence type="ECO:0008006" key="3">
    <source>
        <dbReference type="Google" id="ProtNLM"/>
    </source>
</evidence>
<dbReference type="InterPro" id="IPR029039">
    <property type="entry name" value="Flavoprotein-like_sf"/>
</dbReference>
<protein>
    <recommendedName>
        <fullName evidence="3">Flavodoxin-like fold domain-containing protein</fullName>
    </recommendedName>
</protein>
<sequence length="70" mass="7852">MRILVINGHPNKESYCQAFFKTIVENIDTTLFILSVKVVCLVSRKAGLIVSSYLELSTLLMIRGFSFGII</sequence>
<evidence type="ECO:0000313" key="1">
    <source>
        <dbReference type="EMBL" id="RSI27167.1"/>
    </source>
</evidence>
<name>A0ABD7JQJ8_STRSA</name>
<evidence type="ECO:0000313" key="2">
    <source>
        <dbReference type="Proteomes" id="UP000280549"/>
    </source>
</evidence>
<reference evidence="1 2" key="1">
    <citation type="submission" date="2018-11" db="EMBL/GenBank/DDBJ databases">
        <title>Species Designations Belie Phenotypic and Genotypic Heterogeneity in Oral Streptococci.</title>
        <authorList>
            <person name="Velsko I."/>
        </authorList>
    </citation>
    <scope>NUCLEOTIDE SEQUENCE [LARGE SCALE GENOMIC DNA]</scope>
    <source>
        <strain evidence="1 2">BCC20</strain>
    </source>
</reference>